<evidence type="ECO:0000313" key="3">
    <source>
        <dbReference type="EMBL" id="PWT26043.1"/>
    </source>
</evidence>
<evidence type="ECO:0000256" key="1">
    <source>
        <dbReference type="ARBA" id="ARBA00022676"/>
    </source>
</evidence>
<dbReference type="GO" id="GO:0008107">
    <property type="term" value="F:galactoside 2-alpha-L-fucosyltransferase activity"/>
    <property type="evidence" value="ECO:0007669"/>
    <property type="project" value="InterPro"/>
</dbReference>
<keyword evidence="4" id="KW-1185">Reference proteome</keyword>
<dbReference type="GO" id="GO:0005975">
    <property type="term" value="P:carbohydrate metabolic process"/>
    <property type="evidence" value="ECO:0007669"/>
    <property type="project" value="InterPro"/>
</dbReference>
<evidence type="ECO:0000256" key="2">
    <source>
        <dbReference type="ARBA" id="ARBA00022679"/>
    </source>
</evidence>
<dbReference type="GO" id="GO:0016020">
    <property type="term" value="C:membrane"/>
    <property type="evidence" value="ECO:0007669"/>
    <property type="project" value="InterPro"/>
</dbReference>
<dbReference type="PANTHER" id="PTHR11927:SF9">
    <property type="entry name" value="L-FUCOSYLTRANSFERASE"/>
    <property type="match status" value="1"/>
</dbReference>
<dbReference type="Proteomes" id="UP000245488">
    <property type="component" value="Chromosome"/>
</dbReference>
<evidence type="ECO:0008006" key="5">
    <source>
        <dbReference type="Google" id="ProtNLM"/>
    </source>
</evidence>
<dbReference type="EMBL" id="NXNG01000001">
    <property type="protein sequence ID" value="PWT26043.1"/>
    <property type="molecule type" value="Genomic_DNA"/>
</dbReference>
<reference evidence="3 4" key="1">
    <citation type="submission" date="2017-09" db="EMBL/GenBank/DDBJ databases">
        <title>High-quality draft genome sequence of Butyrivibrio fibrisolvens INBov1, isolated from cow rumen.</title>
        <authorList>
            <person name="Rodriguez Hernaez J."/>
            <person name="Rivarola M."/>
            <person name="Paniego N."/>
            <person name="Cravero S."/>
            <person name="Ceron Cucchi M."/>
            <person name="Martinez M.C."/>
        </authorList>
    </citation>
    <scope>NUCLEOTIDE SEQUENCE [LARGE SCALE GENOMIC DNA]</scope>
    <source>
        <strain evidence="3 4">INBov1</strain>
    </source>
</reference>
<protein>
    <recommendedName>
        <fullName evidence="5">Glycosyl transferase family 11</fullName>
    </recommendedName>
</protein>
<comment type="caution">
    <text evidence="3">The sequence shown here is derived from an EMBL/GenBank/DDBJ whole genome shotgun (WGS) entry which is preliminary data.</text>
</comment>
<dbReference type="AlphaFoldDB" id="A0A317G0E4"/>
<keyword evidence="2" id="KW-0808">Transferase</keyword>
<keyword evidence="1" id="KW-0328">Glycosyltransferase</keyword>
<dbReference type="InterPro" id="IPR002516">
    <property type="entry name" value="Glyco_trans_11"/>
</dbReference>
<dbReference type="PANTHER" id="PTHR11927">
    <property type="entry name" value="GALACTOSIDE 2-L-FUCOSYLTRANSFERASE"/>
    <property type="match status" value="1"/>
</dbReference>
<name>A0A317G0E4_BUTFI</name>
<evidence type="ECO:0000313" key="4">
    <source>
        <dbReference type="Proteomes" id="UP000245488"/>
    </source>
</evidence>
<organism evidence="3 4">
    <name type="scientific">Butyrivibrio fibrisolvens</name>
    <dbReference type="NCBI Taxonomy" id="831"/>
    <lineage>
        <taxon>Bacteria</taxon>
        <taxon>Bacillati</taxon>
        <taxon>Bacillota</taxon>
        <taxon>Clostridia</taxon>
        <taxon>Lachnospirales</taxon>
        <taxon>Lachnospiraceae</taxon>
        <taxon>Butyrivibrio</taxon>
    </lineage>
</organism>
<proteinExistence type="predicted"/>
<dbReference type="Pfam" id="PF01531">
    <property type="entry name" value="Glyco_transf_11"/>
    <property type="match status" value="1"/>
</dbReference>
<dbReference type="CDD" id="cd11301">
    <property type="entry name" value="Fut1_Fut2_like"/>
    <property type="match status" value="1"/>
</dbReference>
<accession>A0A317G0E4</accession>
<gene>
    <name evidence="3" type="ORF">CPT75_02385</name>
</gene>
<sequence length="274" mass="32954">MIVRYTGGLGNQLFQYAFGKVFEKQNSVRVYHDSFSYVRDKKRKYELGQLSISKAKRLPWIMIWLLNFLFYLKILPDSIFETEKQIFVYQEVCSSDYKKYFVGNWQHYKYFDEIKDDLRKEFTLKEVTERLNEIMAHLNRFDNSVMVHVRRGDYLTISDYVVQGREYYENAMNQCLSKLGSAKFVIFSDDYKWCRENIDNNMYDVEFMDLGLSAPEDFQLMRGFHNFIISNSTFSWWPAYLSDGGIKIAPYRWFTNEETNKNVREALLKEFELF</sequence>